<evidence type="ECO:0000256" key="5">
    <source>
        <dbReference type="SAM" id="MobiDB-lite"/>
    </source>
</evidence>
<dbReference type="SMART" id="SM00353">
    <property type="entry name" value="HLH"/>
    <property type="match status" value="1"/>
</dbReference>
<protein>
    <submittedName>
        <fullName evidence="6">Transcription factor bHLH99</fullName>
    </submittedName>
</protein>
<sequence length="216" mass="23513">MALEAVVFSEGLFGCWTMAAPAENVSGGGMDLEGGTTAALMMQGANNAAGTDFVAHHQIAAAAEIPSPLPLPAAARRKRRRTRNAKNRQEVESQRMTHIAVERNRRKQMNEYLAVLRSLMPPSYAQRGDQASIIGGAINYAKELEQLLQPSAVADIEVTMVESHANLKVLSRRRPRQVLRMVAGLQGHRLAVLHLNVTSAGPMALYSLSLKVRYSC</sequence>
<dbReference type="GO" id="GO:0046983">
    <property type="term" value="F:protein dimerization activity"/>
    <property type="evidence" value="ECO:0007669"/>
    <property type="project" value="InterPro"/>
</dbReference>
<evidence type="ECO:0000256" key="1">
    <source>
        <dbReference type="ARBA" id="ARBA00005510"/>
    </source>
</evidence>
<reference evidence="6" key="1">
    <citation type="submission" date="2015-12" db="EMBL/GenBank/DDBJ databases">
        <title>Update maize B73 reference genome by single molecule sequencing technologies.</title>
        <authorList>
            <consortium name="Maize Genome Sequencing Project"/>
            <person name="Ware D."/>
        </authorList>
    </citation>
    <scope>NUCLEOTIDE SEQUENCE [LARGE SCALE GENOMIC DNA]</scope>
    <source>
        <tissue evidence="6">Seedling</tissue>
    </source>
</reference>
<dbReference type="SUPFAM" id="SSF47459">
    <property type="entry name" value="HLH, helix-loop-helix DNA-binding domain"/>
    <property type="match status" value="1"/>
</dbReference>
<dbReference type="AlphaFoldDB" id="A0A1D6KHR1"/>
<dbReference type="GO" id="GO:0003700">
    <property type="term" value="F:DNA-binding transcription factor activity"/>
    <property type="evidence" value="ECO:0007669"/>
    <property type="project" value="InterPro"/>
</dbReference>
<feature type="region of interest" description="Disordered" evidence="5">
    <location>
        <begin position="70"/>
        <end position="95"/>
    </location>
</feature>
<dbReference type="Pfam" id="PF00010">
    <property type="entry name" value="HLH"/>
    <property type="match status" value="1"/>
</dbReference>
<dbReference type="GO" id="GO:0003677">
    <property type="term" value="F:DNA binding"/>
    <property type="evidence" value="ECO:0007669"/>
    <property type="project" value="UniProtKB-KW"/>
</dbReference>
<dbReference type="EMBL" id="CM007647">
    <property type="protein sequence ID" value="ONM02540.1"/>
    <property type="molecule type" value="Genomic_DNA"/>
</dbReference>
<gene>
    <name evidence="6" type="ORF">ZEAMMB73_Zm00001d031260</name>
</gene>
<dbReference type="GO" id="GO:0010052">
    <property type="term" value="P:guard cell differentiation"/>
    <property type="evidence" value="ECO:0007669"/>
    <property type="project" value="InterPro"/>
</dbReference>
<evidence type="ECO:0000256" key="4">
    <source>
        <dbReference type="ARBA" id="ARBA00023163"/>
    </source>
</evidence>
<accession>A0A1D6KHR1</accession>
<evidence type="ECO:0000256" key="3">
    <source>
        <dbReference type="ARBA" id="ARBA00023125"/>
    </source>
</evidence>
<dbReference type="OMA" id="QAPREHY"/>
<keyword evidence="4" id="KW-0804">Transcription</keyword>
<evidence type="ECO:0000313" key="6">
    <source>
        <dbReference type="EMBL" id="ONM02540.1"/>
    </source>
</evidence>
<dbReference type="PROSITE" id="PS50888">
    <property type="entry name" value="BHLH"/>
    <property type="match status" value="1"/>
</dbReference>
<dbReference type="InterPro" id="IPR044283">
    <property type="entry name" value="FAMA/SPEECHLESS/MUTE-like"/>
</dbReference>
<dbReference type="SMR" id="A0A1D6KHR1"/>
<dbReference type="PANTHER" id="PTHR46684">
    <property type="entry name" value="TRANSCRIPTION FACTOR FAMA"/>
    <property type="match status" value="1"/>
</dbReference>
<evidence type="ECO:0000256" key="2">
    <source>
        <dbReference type="ARBA" id="ARBA00023015"/>
    </source>
</evidence>
<dbReference type="ExpressionAtlas" id="A0A1D6KHR1">
    <property type="expression patterns" value="baseline and differential"/>
</dbReference>
<feature type="compositionally biased region" description="Basic residues" evidence="5">
    <location>
        <begin position="75"/>
        <end position="86"/>
    </location>
</feature>
<proteinExistence type="inferred from homology"/>
<dbReference type="PANTHER" id="PTHR46684:SF16">
    <property type="entry name" value="TRANSCRIPTION FACTOR BHLH67-LIKE ISOFORM X2"/>
    <property type="match status" value="1"/>
</dbReference>
<keyword evidence="2" id="KW-0805">Transcription regulation</keyword>
<dbReference type="InParanoid" id="A0A1D6KHR1"/>
<dbReference type="InterPro" id="IPR011598">
    <property type="entry name" value="bHLH_dom"/>
</dbReference>
<organism evidence="6">
    <name type="scientific">Zea mays</name>
    <name type="common">Maize</name>
    <dbReference type="NCBI Taxonomy" id="4577"/>
    <lineage>
        <taxon>Eukaryota</taxon>
        <taxon>Viridiplantae</taxon>
        <taxon>Streptophyta</taxon>
        <taxon>Embryophyta</taxon>
        <taxon>Tracheophyta</taxon>
        <taxon>Spermatophyta</taxon>
        <taxon>Magnoliopsida</taxon>
        <taxon>Liliopsida</taxon>
        <taxon>Poales</taxon>
        <taxon>Poaceae</taxon>
        <taxon>PACMAD clade</taxon>
        <taxon>Panicoideae</taxon>
        <taxon>Andropogonodae</taxon>
        <taxon>Andropogoneae</taxon>
        <taxon>Tripsacinae</taxon>
        <taxon>Zea</taxon>
    </lineage>
</organism>
<comment type="similarity">
    <text evidence="1">Belongs to the bHLH protein family.</text>
</comment>
<name>A0A1D6KHR1_MAIZE</name>
<dbReference type="InterPro" id="IPR036638">
    <property type="entry name" value="HLH_DNA-bd_sf"/>
</dbReference>
<dbReference type="Gene3D" id="4.10.280.10">
    <property type="entry name" value="Helix-loop-helix DNA-binding domain"/>
    <property type="match status" value="1"/>
</dbReference>
<keyword evidence="3" id="KW-0238">DNA-binding</keyword>
<dbReference type="eggNOG" id="KOG0731">
    <property type="taxonomic scope" value="Eukaryota"/>
</dbReference>